<evidence type="ECO:0000313" key="1">
    <source>
        <dbReference type="EMBL" id="CAB5240467.1"/>
    </source>
</evidence>
<reference evidence="1" key="1">
    <citation type="submission" date="2020-05" db="EMBL/GenBank/DDBJ databases">
        <authorList>
            <person name="Chiriac C."/>
            <person name="Salcher M."/>
            <person name="Ghai R."/>
            <person name="Kavagutti S V."/>
        </authorList>
    </citation>
    <scope>NUCLEOTIDE SEQUENCE</scope>
</reference>
<dbReference type="EMBL" id="CAFBSG010000011">
    <property type="protein sequence ID" value="CAB5240467.1"/>
    <property type="molecule type" value="Genomic_DNA"/>
</dbReference>
<sequence>MKIKLALGVFILASGLVAGVVPANAAAPVNSVAPVLSGTNSVGSVLTVTSGTWVAVTPSYSYQWQRCTTNTETPTGCSVISTTNPNTYTLTSFDVNKYIRVSVTALDTNGGTTVFSNFSALVGAAPSNTSLPVISGITTPGSTLTATTGSWRAPISSTFEYSWLSCTSSTLQNLCSPIGGAVTNSFVLSAPYLGKYIRVSVTAKDTTLQFSTTVTSAATSVITIPATLVSAPTLSGTAFSGSVLRVTNGTWSAAISTFFYQWQRCTTNTISAVCSAITGATQNSYTATSTDVNKYLRVSVTALNVVGGTTVFSNFSGLIANVPVNISLPTITGQVVIGSTVSATTGTWSAPVAGVYSYLYAWSRCTTQDVGSCTTISQASQSTYAITAIDAGKYIRVAVTAVDPNPIYRTTVSSAPTALISGPPTNSVAPTITGEFFTTKTLTSNSGTWISTPAPTLALQWQVCTSVVLSTCVSIPGAITSTYVVQATDQDKYLRLQVSASNYIGGTFVYSALTPVIRKYVPLINTVAPKIIGTPQDGVTLSVDKGLWGDSANVTYTYKWQRCTTDLTCIDIPLATLATYKVVTLDIGTSLKVLVSANNTFGSTVVPTASVKVEPLFKNLKRVSITKITAKVGGKALADAGLWVLPALNPSVTYVWQRCTTRAGATCVTIAKATKLSYTLSKLDRGKYIRFGAVPATATKWSYSPISVKIK</sequence>
<proteinExistence type="predicted"/>
<dbReference type="AlphaFoldDB" id="A0A6J7XX88"/>
<protein>
    <submittedName>
        <fullName evidence="1">Unannotated protein</fullName>
    </submittedName>
</protein>
<organism evidence="1">
    <name type="scientific">freshwater metagenome</name>
    <dbReference type="NCBI Taxonomy" id="449393"/>
    <lineage>
        <taxon>unclassified sequences</taxon>
        <taxon>metagenomes</taxon>
        <taxon>ecological metagenomes</taxon>
    </lineage>
</organism>
<name>A0A6J7XX88_9ZZZZ</name>
<accession>A0A6J7XX88</accession>
<dbReference type="Gene3D" id="2.60.40.2700">
    <property type="match status" value="7"/>
</dbReference>
<gene>
    <name evidence="1" type="ORF">UFOPK3554_00864</name>
</gene>